<reference evidence="1 2" key="1">
    <citation type="submission" date="2018-06" db="EMBL/GenBank/DDBJ databases">
        <title>Comparative genomics reveals the genomic features of Rhizophagus irregularis, R. cerebriforme, R. diaphanum and Gigaspora rosea, and their symbiotic lifestyle signature.</title>
        <authorList>
            <person name="Morin E."/>
            <person name="San Clemente H."/>
            <person name="Chen E.C.H."/>
            <person name="De La Providencia I."/>
            <person name="Hainaut M."/>
            <person name="Kuo A."/>
            <person name="Kohler A."/>
            <person name="Murat C."/>
            <person name="Tang N."/>
            <person name="Roy S."/>
            <person name="Loubradou J."/>
            <person name="Henrissat B."/>
            <person name="Grigoriev I.V."/>
            <person name="Corradi N."/>
            <person name="Roux C."/>
            <person name="Martin F.M."/>
        </authorList>
    </citation>
    <scope>NUCLEOTIDE SEQUENCE [LARGE SCALE GENOMIC DNA]</scope>
    <source>
        <strain evidence="1 2">DAOM 227022</strain>
    </source>
</reference>
<gene>
    <name evidence="1" type="ORF">C1645_816443</name>
</gene>
<evidence type="ECO:0000313" key="2">
    <source>
        <dbReference type="Proteomes" id="UP000265703"/>
    </source>
</evidence>
<comment type="caution">
    <text evidence="1">The sequence shown here is derived from an EMBL/GenBank/DDBJ whole genome shotgun (WGS) entry which is preliminary data.</text>
</comment>
<proteinExistence type="predicted"/>
<protein>
    <submittedName>
        <fullName evidence="1">Uncharacterized protein</fullName>
    </submittedName>
</protein>
<dbReference type="AlphaFoldDB" id="A0A397TBJ8"/>
<keyword evidence="2" id="KW-1185">Reference proteome</keyword>
<dbReference type="OrthoDB" id="2430122at2759"/>
<dbReference type="Proteomes" id="UP000265703">
    <property type="component" value="Unassembled WGS sequence"/>
</dbReference>
<dbReference type="EMBL" id="QKYT01000058">
    <property type="protein sequence ID" value="RIA95620.1"/>
    <property type="molecule type" value="Genomic_DNA"/>
</dbReference>
<organism evidence="1 2">
    <name type="scientific">Glomus cerebriforme</name>
    <dbReference type="NCBI Taxonomy" id="658196"/>
    <lineage>
        <taxon>Eukaryota</taxon>
        <taxon>Fungi</taxon>
        <taxon>Fungi incertae sedis</taxon>
        <taxon>Mucoromycota</taxon>
        <taxon>Glomeromycotina</taxon>
        <taxon>Glomeromycetes</taxon>
        <taxon>Glomerales</taxon>
        <taxon>Glomeraceae</taxon>
        <taxon>Glomus</taxon>
    </lineage>
</organism>
<name>A0A397TBJ8_9GLOM</name>
<sequence>MNTNNQYNHQAPYNISQPRYSFFYQPYNDFQIYHITCEEIPHWEVTHLLNNMYNIPQNHVQPSNLHIFYYPSDDNKIYRIICEVVSVHMLNKKYYDIELPQQQVVFFSKEQRDNLIFNLERDYLSPQPIMDLMELD</sequence>
<accession>A0A397TBJ8</accession>
<evidence type="ECO:0000313" key="1">
    <source>
        <dbReference type="EMBL" id="RIA95620.1"/>
    </source>
</evidence>